<dbReference type="AlphaFoldDB" id="U6GZU9"/>
<dbReference type="Proteomes" id="UP000018201">
    <property type="component" value="Unassembled WGS sequence"/>
</dbReference>
<dbReference type="PANTHER" id="PTHR12228">
    <property type="entry name" value="TRANSCRIPTION INITIATION FACTOR TFIID 55 KD SUBUNIT-RELATED"/>
    <property type="match status" value="1"/>
</dbReference>
<feature type="region of interest" description="Disordered" evidence="6">
    <location>
        <begin position="333"/>
        <end position="354"/>
    </location>
</feature>
<dbReference type="OrthoDB" id="153872at2759"/>
<organism evidence="8 9">
    <name type="scientific">Eimeria praecox</name>
    <dbReference type="NCBI Taxonomy" id="51316"/>
    <lineage>
        <taxon>Eukaryota</taxon>
        <taxon>Sar</taxon>
        <taxon>Alveolata</taxon>
        <taxon>Apicomplexa</taxon>
        <taxon>Conoidasida</taxon>
        <taxon>Coccidia</taxon>
        <taxon>Eucoccidiorida</taxon>
        <taxon>Eimeriorina</taxon>
        <taxon>Eimeriidae</taxon>
        <taxon>Eimeria</taxon>
    </lineage>
</organism>
<dbReference type="GO" id="GO:0005669">
    <property type="term" value="C:transcription factor TFIID complex"/>
    <property type="evidence" value="ECO:0007669"/>
    <property type="project" value="InterPro"/>
</dbReference>
<feature type="domain" description="TAFII55 protein conserved region" evidence="7">
    <location>
        <begin position="135"/>
        <end position="333"/>
    </location>
</feature>
<comment type="subcellular location">
    <subcellularLocation>
        <location evidence="1">Nucleus</location>
    </subcellularLocation>
</comment>
<dbReference type="GO" id="GO:0016251">
    <property type="term" value="F:RNA polymerase II general transcription initiation factor activity"/>
    <property type="evidence" value="ECO:0007669"/>
    <property type="project" value="TreeGrafter"/>
</dbReference>
<dbReference type="VEuPathDB" id="ToxoDB:EPH_0060240"/>
<dbReference type="PANTHER" id="PTHR12228:SF0">
    <property type="entry name" value="TATA-BOX BINDING PROTEIN ASSOCIATED FACTOR 7"/>
    <property type="match status" value="1"/>
</dbReference>
<feature type="compositionally biased region" description="Basic residues" evidence="6">
    <location>
        <begin position="490"/>
        <end position="505"/>
    </location>
</feature>
<accession>U6GZU9</accession>
<evidence type="ECO:0000256" key="5">
    <source>
        <dbReference type="ARBA" id="ARBA00023242"/>
    </source>
</evidence>
<feature type="region of interest" description="Disordered" evidence="6">
    <location>
        <begin position="490"/>
        <end position="571"/>
    </location>
</feature>
<proteinExistence type="inferred from homology"/>
<keyword evidence="3" id="KW-0805">Transcription regulation</keyword>
<keyword evidence="5" id="KW-0539">Nucleus</keyword>
<keyword evidence="9" id="KW-1185">Reference proteome</keyword>
<comment type="similarity">
    <text evidence="2">Belongs to the TAF7 family.</text>
</comment>
<feature type="region of interest" description="Disordered" evidence="6">
    <location>
        <begin position="391"/>
        <end position="437"/>
    </location>
</feature>
<feature type="compositionally biased region" description="Low complexity" evidence="6">
    <location>
        <begin position="509"/>
        <end position="522"/>
    </location>
</feature>
<dbReference type="EMBL" id="HG694211">
    <property type="protein sequence ID" value="CDI85725.1"/>
    <property type="molecule type" value="Genomic_DNA"/>
</dbReference>
<evidence type="ECO:0000256" key="2">
    <source>
        <dbReference type="ARBA" id="ARBA00009368"/>
    </source>
</evidence>
<evidence type="ECO:0000256" key="4">
    <source>
        <dbReference type="ARBA" id="ARBA00023163"/>
    </source>
</evidence>
<dbReference type="InterPro" id="IPR037817">
    <property type="entry name" value="TAF7"/>
</dbReference>
<sequence length="571" mass="63452">MEGPLMLSLTPSGPRLQTVCIYPSSSSSSNRDSSNSLCSNNMCRLKWQQQGLQQQFMQQQYVPPQMYSTQQQPGYPSQPGPGLADHQQALEMADYVERAQQREREIARKQQTALRRGLLSVSELEDWMGEDCPQLDRQTLIRFPAEVAETLRQDCPAPRPSLCVAETLRQRLHNAAAAAAAAAAEGIDPPDPGAAALGLTIIPRPDYNYRAFDVKVSGYRGRLRGILVELPTLIETYKTVDSDILFKSGDVSQMLYVFDPQVNNLDLGSLCDKQQWEWRAGLTPPTHRIRSRKFKNIDLFDREEIRDAELEVLQASIHPPAIHTELDMLEARKKEQEQQELQQQGGTEASRVDRVVLTTEDVTELLNMVEQEDEYLSDASDILFSIQSDNVSLSGADPNSRSRRGKGGAPGGLSRFAPVGNGGQQEADSPHTGMLTPNSHLQMQMSQQQQLQQQLLVEQQGQQLLHGIPEGLTLGGEVDDAEERERLRLRKERRKQKKDRKRARREQKLQQQQQQAAMGQGLPDSQMEPHGNLQSAIPLQAGPPLAALGESSAAGGNDDGNFDALSNGAPW</sequence>
<keyword evidence="4" id="KW-0804">Transcription</keyword>
<dbReference type="CDD" id="cd08047">
    <property type="entry name" value="TAF7"/>
    <property type="match status" value="1"/>
</dbReference>
<evidence type="ECO:0000256" key="1">
    <source>
        <dbReference type="ARBA" id="ARBA00004123"/>
    </source>
</evidence>
<reference evidence="8" key="2">
    <citation type="submission" date="2013-10" db="EMBL/GenBank/DDBJ databases">
        <authorList>
            <person name="Aslett M."/>
        </authorList>
    </citation>
    <scope>NUCLEOTIDE SEQUENCE [LARGE SCALE GENOMIC DNA]</scope>
    <source>
        <strain evidence="8">Houghton</strain>
    </source>
</reference>
<dbReference type="Pfam" id="PF04658">
    <property type="entry name" value="TAFII55_N"/>
    <property type="match status" value="1"/>
</dbReference>
<feature type="compositionally biased region" description="Low complexity" evidence="6">
    <location>
        <begin position="545"/>
        <end position="556"/>
    </location>
</feature>
<dbReference type="InterPro" id="IPR006751">
    <property type="entry name" value="TAFII55_prot_cons_reg"/>
</dbReference>
<gene>
    <name evidence="8" type="ORF">EPH_0060240</name>
</gene>
<evidence type="ECO:0000313" key="9">
    <source>
        <dbReference type="Proteomes" id="UP000018201"/>
    </source>
</evidence>
<name>U6GZU9_9EIME</name>
<dbReference type="GO" id="GO:0051123">
    <property type="term" value="P:RNA polymerase II preinitiation complex assembly"/>
    <property type="evidence" value="ECO:0007669"/>
    <property type="project" value="TreeGrafter"/>
</dbReference>
<evidence type="ECO:0000259" key="7">
    <source>
        <dbReference type="SMART" id="SM01370"/>
    </source>
</evidence>
<evidence type="ECO:0000256" key="6">
    <source>
        <dbReference type="SAM" id="MobiDB-lite"/>
    </source>
</evidence>
<reference evidence="8" key="1">
    <citation type="submission" date="2013-10" db="EMBL/GenBank/DDBJ databases">
        <title>Genomic analysis of the causative agents of coccidiosis in chickens.</title>
        <authorList>
            <person name="Reid A.J."/>
            <person name="Blake D."/>
            <person name="Billington K."/>
            <person name="Browne H."/>
            <person name="Dunn M."/>
            <person name="Hung S."/>
            <person name="Kawahara F."/>
            <person name="Miranda-Saavedra D."/>
            <person name="Mourier T."/>
            <person name="Nagra H."/>
            <person name="Otto T.D."/>
            <person name="Rawlings N."/>
            <person name="Sanchez A."/>
            <person name="Sanders M."/>
            <person name="Subramaniam C."/>
            <person name="Tay Y."/>
            <person name="Dear P."/>
            <person name="Doerig C."/>
            <person name="Gruber A."/>
            <person name="Parkinson J."/>
            <person name="Shirley M."/>
            <person name="Wan K.L."/>
            <person name="Berriman M."/>
            <person name="Tomley F."/>
            <person name="Pain A."/>
        </authorList>
    </citation>
    <scope>NUCLEOTIDE SEQUENCE [LARGE SCALE GENOMIC DNA]</scope>
    <source>
        <strain evidence="8">Houghton</strain>
    </source>
</reference>
<evidence type="ECO:0000256" key="3">
    <source>
        <dbReference type="ARBA" id="ARBA00023015"/>
    </source>
</evidence>
<dbReference type="SMART" id="SM01370">
    <property type="entry name" value="TAFII55_N"/>
    <property type="match status" value="1"/>
</dbReference>
<evidence type="ECO:0000313" key="8">
    <source>
        <dbReference type="EMBL" id="CDI85725.1"/>
    </source>
</evidence>
<protein>
    <recommendedName>
        <fullName evidence="7">TAFII55 protein conserved region domain-containing protein</fullName>
    </recommendedName>
</protein>